<feature type="region of interest" description="Disordered" evidence="1">
    <location>
        <begin position="30"/>
        <end position="52"/>
    </location>
</feature>
<evidence type="ECO:0000313" key="3">
    <source>
        <dbReference type="Proteomes" id="UP000253153"/>
    </source>
</evidence>
<dbReference type="AlphaFoldDB" id="A0A366RJX7"/>
<dbReference type="GeneID" id="41995993"/>
<reference evidence="2 3" key="1">
    <citation type="submission" date="2018-06" db="EMBL/GenBank/DDBJ databases">
        <title>Fusarium incarnatum-equiseti species complex species 28.</title>
        <authorList>
            <person name="Gardiner D.M."/>
        </authorList>
    </citation>
    <scope>NUCLEOTIDE SEQUENCE [LARGE SCALE GENOMIC DNA]</scope>
    <source>
        <strain evidence="2 3">FIESC_28</strain>
    </source>
</reference>
<organism evidence="2 3">
    <name type="scientific">Fusarium coffeatum</name>
    <dbReference type="NCBI Taxonomy" id="231269"/>
    <lineage>
        <taxon>Eukaryota</taxon>
        <taxon>Fungi</taxon>
        <taxon>Dikarya</taxon>
        <taxon>Ascomycota</taxon>
        <taxon>Pezizomycotina</taxon>
        <taxon>Sordariomycetes</taxon>
        <taxon>Hypocreomycetidae</taxon>
        <taxon>Hypocreales</taxon>
        <taxon>Nectriaceae</taxon>
        <taxon>Fusarium</taxon>
        <taxon>Fusarium incarnatum-equiseti species complex</taxon>
    </lineage>
</organism>
<dbReference type="EMBL" id="QKXC01000136">
    <property type="protein sequence ID" value="RBR17052.1"/>
    <property type="molecule type" value="Genomic_DNA"/>
</dbReference>
<dbReference type="RefSeq" id="XP_031015075.1">
    <property type="nucleotide sequence ID" value="XM_031160697.1"/>
</dbReference>
<gene>
    <name evidence="2" type="ORF">FIESC28_06554</name>
</gene>
<proteinExistence type="predicted"/>
<accession>A0A366RJX7</accession>
<protein>
    <submittedName>
        <fullName evidence="2">Uncharacterized protein</fullName>
    </submittedName>
</protein>
<name>A0A366RJX7_9HYPO</name>
<evidence type="ECO:0000256" key="1">
    <source>
        <dbReference type="SAM" id="MobiDB-lite"/>
    </source>
</evidence>
<sequence>MAGRRKVPDQAPDWFKKWGRRSVEFVPSSSATSAFEAPSVAEAPDLNQDEPAAPEIAPAVALDADSISILVNFRSSGGHQLDINT</sequence>
<dbReference type="Proteomes" id="UP000253153">
    <property type="component" value="Unassembled WGS sequence"/>
</dbReference>
<comment type="caution">
    <text evidence="2">The sequence shown here is derived from an EMBL/GenBank/DDBJ whole genome shotgun (WGS) entry which is preliminary data.</text>
</comment>
<evidence type="ECO:0000313" key="2">
    <source>
        <dbReference type="EMBL" id="RBR17052.1"/>
    </source>
</evidence>
<keyword evidence="3" id="KW-1185">Reference proteome</keyword>